<dbReference type="InterPro" id="IPR041577">
    <property type="entry name" value="RT_RNaseH_2"/>
</dbReference>
<proteinExistence type="inferred from homology"/>
<comment type="similarity">
    <text evidence="1">Belongs to the beta type-B retroviral polymerase family. HERV class-II K(HML-2) pol subfamily.</text>
</comment>
<accession>A0AAD7SQ36</accession>
<dbReference type="GO" id="GO:0004523">
    <property type="term" value="F:RNA-DNA hybrid ribonuclease activity"/>
    <property type="evidence" value="ECO:0007669"/>
    <property type="project" value="UniProtKB-EC"/>
</dbReference>
<dbReference type="InterPro" id="IPR050951">
    <property type="entry name" value="Retrovirus_Pol_polyprotein"/>
</dbReference>
<feature type="compositionally biased region" description="Basic residues" evidence="4">
    <location>
        <begin position="291"/>
        <end position="303"/>
    </location>
</feature>
<dbReference type="EMBL" id="JAINUG010000047">
    <property type="protein sequence ID" value="KAJ8405696.1"/>
    <property type="molecule type" value="Genomic_DNA"/>
</dbReference>
<keyword evidence="7" id="KW-1185">Reference proteome</keyword>
<dbReference type="CDD" id="cd01647">
    <property type="entry name" value="RT_LTR"/>
    <property type="match status" value="1"/>
</dbReference>
<name>A0AAD7SQ36_9TELE</name>
<evidence type="ECO:0000256" key="4">
    <source>
        <dbReference type="SAM" id="MobiDB-lite"/>
    </source>
</evidence>
<evidence type="ECO:0000313" key="6">
    <source>
        <dbReference type="EMBL" id="KAJ8405696.1"/>
    </source>
</evidence>
<dbReference type="Gene3D" id="3.10.10.10">
    <property type="entry name" value="HIV Type 1 Reverse Transcriptase, subunit A, domain 1"/>
    <property type="match status" value="1"/>
</dbReference>
<dbReference type="Pfam" id="PF00078">
    <property type="entry name" value="RVT_1"/>
    <property type="match status" value="1"/>
</dbReference>
<sequence>MDCGKAKGFVHRIHLSDTKPFRLPNRRLSPSHYEKLREALDEMEEHEIIRKSTNEYTSPLVMVWKKNGNLRLCTDFCWLNTCTVKDAHPLPHQADALAALGGNAFFSTMDLTAGYYNVEVHEQDKKFTAFTSPFGLYEYNRLPQGLCNSPATFMRMMISIFGDQNFLSLLCYLDDVLIFAPDEQLALQWLEMVFERLKAHNLKLSQKKCHFMMPSVRFLGHIVSKDGVSTDPEKVRAMVGVTEQDLMEDGTGIPSPSKIKSFLGMVVFYQQYIEGCSRLGKPLFDLTSGMKKPRHSKGRRKPKADRQLTSADWTPEYREAFNVLKQALLEKVTLAHPDFSKPFLLSVDASSNGLGAVLSQVVTKPKLDTCEQRWVAKLAPYNFDIRYIPGPRNVVADALSREPFVRPSVFHRLTRVLYGALLEEARALNTDCVQDVFRWSCHPFKTDGRSHCPGAGPSMDAGERGRPGAGPSTDTVVANCTAMIR</sequence>
<dbReference type="Proteomes" id="UP001221898">
    <property type="component" value="Unassembled WGS sequence"/>
</dbReference>
<gene>
    <name evidence="6" type="ORF">AAFF_G00316760</name>
</gene>
<dbReference type="AlphaFoldDB" id="A0AAD7SQ36"/>
<comment type="caution">
    <text evidence="6">The sequence shown here is derived from an EMBL/GenBank/DDBJ whole genome shotgun (WGS) entry which is preliminary data.</text>
</comment>
<evidence type="ECO:0000259" key="5">
    <source>
        <dbReference type="PROSITE" id="PS50878"/>
    </source>
</evidence>
<dbReference type="PROSITE" id="PS50878">
    <property type="entry name" value="RT_POL"/>
    <property type="match status" value="1"/>
</dbReference>
<evidence type="ECO:0000256" key="2">
    <source>
        <dbReference type="ARBA" id="ARBA00012180"/>
    </source>
</evidence>
<feature type="region of interest" description="Disordered" evidence="4">
    <location>
        <begin position="289"/>
        <end position="309"/>
    </location>
</feature>
<dbReference type="Gene3D" id="3.30.70.270">
    <property type="match status" value="2"/>
</dbReference>
<protein>
    <recommendedName>
        <fullName evidence="2">ribonuclease H</fullName>
        <ecNumber evidence="2">3.1.26.4</ecNumber>
    </recommendedName>
</protein>
<dbReference type="InterPro" id="IPR000477">
    <property type="entry name" value="RT_dom"/>
</dbReference>
<dbReference type="Pfam" id="PF17919">
    <property type="entry name" value="RT_RNaseH_2"/>
    <property type="match status" value="1"/>
</dbReference>
<dbReference type="PANTHER" id="PTHR37984">
    <property type="entry name" value="PROTEIN CBG26694"/>
    <property type="match status" value="1"/>
</dbReference>
<dbReference type="EC" id="3.1.26.4" evidence="2"/>
<reference evidence="6" key="1">
    <citation type="journal article" date="2023" name="Science">
        <title>Genome structures resolve the early diversification of teleost fishes.</title>
        <authorList>
            <person name="Parey E."/>
            <person name="Louis A."/>
            <person name="Montfort J."/>
            <person name="Bouchez O."/>
            <person name="Roques C."/>
            <person name="Iampietro C."/>
            <person name="Lluch J."/>
            <person name="Castinel A."/>
            <person name="Donnadieu C."/>
            <person name="Desvignes T."/>
            <person name="Floi Bucao C."/>
            <person name="Jouanno E."/>
            <person name="Wen M."/>
            <person name="Mejri S."/>
            <person name="Dirks R."/>
            <person name="Jansen H."/>
            <person name="Henkel C."/>
            <person name="Chen W.J."/>
            <person name="Zahm M."/>
            <person name="Cabau C."/>
            <person name="Klopp C."/>
            <person name="Thompson A.W."/>
            <person name="Robinson-Rechavi M."/>
            <person name="Braasch I."/>
            <person name="Lecointre G."/>
            <person name="Bobe J."/>
            <person name="Postlethwait J.H."/>
            <person name="Berthelot C."/>
            <person name="Roest Crollius H."/>
            <person name="Guiguen Y."/>
        </authorList>
    </citation>
    <scope>NUCLEOTIDE SEQUENCE</scope>
    <source>
        <strain evidence="6">NC1722</strain>
    </source>
</reference>
<keyword evidence="3" id="KW-0511">Multifunctional enzyme</keyword>
<evidence type="ECO:0000313" key="7">
    <source>
        <dbReference type="Proteomes" id="UP001221898"/>
    </source>
</evidence>
<dbReference type="PANTHER" id="PTHR37984:SF5">
    <property type="entry name" value="PROTEIN NYNRIN-LIKE"/>
    <property type="match status" value="1"/>
</dbReference>
<organism evidence="6 7">
    <name type="scientific">Aldrovandia affinis</name>
    <dbReference type="NCBI Taxonomy" id="143900"/>
    <lineage>
        <taxon>Eukaryota</taxon>
        <taxon>Metazoa</taxon>
        <taxon>Chordata</taxon>
        <taxon>Craniata</taxon>
        <taxon>Vertebrata</taxon>
        <taxon>Euteleostomi</taxon>
        <taxon>Actinopterygii</taxon>
        <taxon>Neopterygii</taxon>
        <taxon>Teleostei</taxon>
        <taxon>Notacanthiformes</taxon>
        <taxon>Halosauridae</taxon>
        <taxon>Aldrovandia</taxon>
    </lineage>
</organism>
<dbReference type="SUPFAM" id="SSF56672">
    <property type="entry name" value="DNA/RNA polymerases"/>
    <property type="match status" value="1"/>
</dbReference>
<dbReference type="InterPro" id="IPR043128">
    <property type="entry name" value="Rev_trsase/Diguanyl_cyclase"/>
</dbReference>
<evidence type="ECO:0000256" key="3">
    <source>
        <dbReference type="ARBA" id="ARBA00023268"/>
    </source>
</evidence>
<feature type="region of interest" description="Disordered" evidence="4">
    <location>
        <begin position="451"/>
        <end position="473"/>
    </location>
</feature>
<evidence type="ECO:0000256" key="1">
    <source>
        <dbReference type="ARBA" id="ARBA00010879"/>
    </source>
</evidence>
<feature type="domain" description="Reverse transcriptase" evidence="5">
    <location>
        <begin position="44"/>
        <end position="223"/>
    </location>
</feature>
<dbReference type="InterPro" id="IPR043502">
    <property type="entry name" value="DNA/RNA_pol_sf"/>
</dbReference>